<organism evidence="4 5">
    <name type="scientific">Micromonospora zamorensis</name>
    <dbReference type="NCBI Taxonomy" id="709883"/>
    <lineage>
        <taxon>Bacteria</taxon>
        <taxon>Bacillati</taxon>
        <taxon>Actinomycetota</taxon>
        <taxon>Actinomycetes</taxon>
        <taxon>Micromonosporales</taxon>
        <taxon>Micromonosporaceae</taxon>
        <taxon>Micromonospora</taxon>
    </lineage>
</organism>
<evidence type="ECO:0000256" key="1">
    <source>
        <dbReference type="SAM" id="MobiDB-lite"/>
    </source>
</evidence>
<protein>
    <submittedName>
        <fullName evidence="4">Zf-HC2 domain-containing protein</fullName>
    </submittedName>
</protein>
<evidence type="ECO:0000313" key="5">
    <source>
        <dbReference type="Proteomes" id="UP001346877"/>
    </source>
</evidence>
<reference evidence="4 5" key="1">
    <citation type="submission" date="2022-10" db="EMBL/GenBank/DDBJ databases">
        <title>The complete genomes of actinobacterial strains from the NBC collection.</title>
        <authorList>
            <person name="Joergensen T.S."/>
            <person name="Alvarez Arevalo M."/>
            <person name="Sterndorff E.B."/>
            <person name="Faurdal D."/>
            <person name="Vuksanovic O."/>
            <person name="Mourched A.-S."/>
            <person name="Charusanti P."/>
            <person name="Shaw S."/>
            <person name="Blin K."/>
            <person name="Weber T."/>
        </authorList>
    </citation>
    <scope>NUCLEOTIDE SEQUENCE [LARGE SCALE GENOMIC DNA]</scope>
    <source>
        <strain evidence="4 5">NBC_00396</strain>
    </source>
</reference>
<keyword evidence="5" id="KW-1185">Reference proteome</keyword>
<name>A0ABZ1PAU3_9ACTN</name>
<evidence type="ECO:0000256" key="2">
    <source>
        <dbReference type="SAM" id="Phobius"/>
    </source>
</evidence>
<dbReference type="InterPro" id="IPR027383">
    <property type="entry name" value="Znf_put"/>
</dbReference>
<dbReference type="EMBL" id="CP107941">
    <property type="protein sequence ID" value="WUI81107.1"/>
    <property type="molecule type" value="Genomic_DNA"/>
</dbReference>
<feature type="transmembrane region" description="Helical" evidence="2">
    <location>
        <begin position="169"/>
        <end position="187"/>
    </location>
</feature>
<gene>
    <name evidence="4" type="ORF">OG375_24785</name>
</gene>
<dbReference type="Pfam" id="PF13490">
    <property type="entry name" value="zf-HC2"/>
    <property type="match status" value="1"/>
</dbReference>
<keyword evidence="2" id="KW-0812">Transmembrane</keyword>
<proteinExistence type="predicted"/>
<sequence>MGCEQWREVLSAQLDGEETAAELTAVQGHLDGCADCRAWFTAAAAVTRRVRTRLVTDVPDRTEAILAAIAAAPARRPWWRRGGLVAGCRSVAGLRAAFGRGKLVAGLRAALGLLGAVQLVLGLAQVGRGAAADHLHPTGQHLWHESAAWNVAVGAGFLFVAVRRSPPAGLLPMLSAFVGTLLLLSVNDLATGSVGGERLVSHGFLVVGYLITVLLSRPGLRPGGPAPQRQPTPSRWRFGADEVDRPLRVVRAESYPAQAADRYAAPAALTGRPARSGQADERRAA</sequence>
<feature type="transmembrane region" description="Helical" evidence="2">
    <location>
        <begin position="199"/>
        <end position="220"/>
    </location>
</feature>
<keyword evidence="2" id="KW-1133">Transmembrane helix</keyword>
<feature type="transmembrane region" description="Helical" evidence="2">
    <location>
        <begin position="105"/>
        <end position="126"/>
    </location>
</feature>
<accession>A0ABZ1PAU3</accession>
<evidence type="ECO:0000313" key="4">
    <source>
        <dbReference type="EMBL" id="WUI81107.1"/>
    </source>
</evidence>
<feature type="transmembrane region" description="Helical" evidence="2">
    <location>
        <begin position="146"/>
        <end position="162"/>
    </location>
</feature>
<feature type="domain" description="Putative zinc-finger" evidence="3">
    <location>
        <begin position="3"/>
        <end position="37"/>
    </location>
</feature>
<keyword evidence="2" id="KW-0472">Membrane</keyword>
<dbReference type="RefSeq" id="WP_328367788.1">
    <property type="nucleotide sequence ID" value="NZ_CP107941.1"/>
</dbReference>
<feature type="region of interest" description="Disordered" evidence="1">
    <location>
        <begin position="264"/>
        <end position="285"/>
    </location>
</feature>
<evidence type="ECO:0000259" key="3">
    <source>
        <dbReference type="Pfam" id="PF13490"/>
    </source>
</evidence>
<dbReference type="Proteomes" id="UP001346877">
    <property type="component" value="Chromosome"/>
</dbReference>